<dbReference type="PANTHER" id="PTHR30204">
    <property type="entry name" value="REDOX-CYCLING DRUG-SENSING TRANSCRIPTIONAL ACTIVATOR SOXR"/>
    <property type="match status" value="1"/>
</dbReference>
<dbReference type="AlphaFoldDB" id="A0A5P9NL85"/>
<evidence type="ECO:0000256" key="2">
    <source>
        <dbReference type="ARBA" id="ARBA00023125"/>
    </source>
</evidence>
<dbReference type="Proteomes" id="UP000326287">
    <property type="component" value="Chromosome"/>
</dbReference>
<dbReference type="Pfam" id="PF00376">
    <property type="entry name" value="MerR"/>
    <property type="match status" value="1"/>
</dbReference>
<keyword evidence="6" id="KW-1185">Reference proteome</keyword>
<dbReference type="GO" id="GO:0003700">
    <property type="term" value="F:DNA-binding transcription factor activity"/>
    <property type="evidence" value="ECO:0007669"/>
    <property type="project" value="InterPro"/>
</dbReference>
<dbReference type="GO" id="GO:0003677">
    <property type="term" value="F:DNA binding"/>
    <property type="evidence" value="ECO:0007669"/>
    <property type="project" value="UniProtKB-KW"/>
</dbReference>
<evidence type="ECO:0000259" key="4">
    <source>
        <dbReference type="PROSITE" id="PS50937"/>
    </source>
</evidence>
<evidence type="ECO:0000256" key="1">
    <source>
        <dbReference type="ARBA" id="ARBA00023015"/>
    </source>
</evidence>
<dbReference type="InterPro" id="IPR000551">
    <property type="entry name" value="MerR-type_HTH_dom"/>
</dbReference>
<sequence length="136" mass="15053">MPKLSGTYSRGQLAEVTGVKSETVRYYEKCGLLAVTARSAGGHRIYSEGHVKRLQFIRRCRELGFSLGEIEGLLELDSGEDKTCEQVRHTTAVHLKDVQEKISDLKKMEATLAVLISQCDDLSSPICPIIEALSEN</sequence>
<dbReference type="PANTHER" id="PTHR30204:SF92">
    <property type="entry name" value="HTH-TYPE TRANSCRIPTIONAL REGULATOR ZNTR"/>
    <property type="match status" value="1"/>
</dbReference>
<proteinExistence type="predicted"/>
<dbReference type="OrthoDB" id="9808480at2"/>
<accession>A0A5P9NL85</accession>
<dbReference type="SUPFAM" id="SSF46955">
    <property type="entry name" value="Putative DNA-binding domain"/>
    <property type="match status" value="1"/>
</dbReference>
<evidence type="ECO:0000313" key="6">
    <source>
        <dbReference type="Proteomes" id="UP000326287"/>
    </source>
</evidence>
<keyword evidence="2" id="KW-0238">DNA-binding</keyword>
<dbReference type="Pfam" id="PF09278">
    <property type="entry name" value="MerR-DNA-bind"/>
    <property type="match status" value="1"/>
</dbReference>
<dbReference type="InterPro" id="IPR047057">
    <property type="entry name" value="MerR_fam"/>
</dbReference>
<organism evidence="5 6">
    <name type="scientific">Halioglobus maricola</name>
    <dbReference type="NCBI Taxonomy" id="2601894"/>
    <lineage>
        <taxon>Bacteria</taxon>
        <taxon>Pseudomonadati</taxon>
        <taxon>Pseudomonadota</taxon>
        <taxon>Gammaproteobacteria</taxon>
        <taxon>Cellvibrionales</taxon>
        <taxon>Halieaceae</taxon>
        <taxon>Halioglobus</taxon>
    </lineage>
</organism>
<dbReference type="InterPro" id="IPR009061">
    <property type="entry name" value="DNA-bd_dom_put_sf"/>
</dbReference>
<evidence type="ECO:0000313" key="5">
    <source>
        <dbReference type="EMBL" id="QFU76379.1"/>
    </source>
</evidence>
<dbReference type="SMART" id="SM00422">
    <property type="entry name" value="HTH_MERR"/>
    <property type="match status" value="1"/>
</dbReference>
<feature type="domain" description="HTH merR-type" evidence="4">
    <location>
        <begin position="7"/>
        <end position="76"/>
    </location>
</feature>
<dbReference type="EMBL" id="CP036422">
    <property type="protein sequence ID" value="QFU76379.1"/>
    <property type="molecule type" value="Genomic_DNA"/>
</dbReference>
<dbReference type="PROSITE" id="PS00552">
    <property type="entry name" value="HTH_MERR_1"/>
    <property type="match status" value="1"/>
</dbReference>
<dbReference type="PROSITE" id="PS50937">
    <property type="entry name" value="HTH_MERR_2"/>
    <property type="match status" value="1"/>
</dbReference>
<gene>
    <name evidence="5" type="ORF">EY643_12300</name>
</gene>
<dbReference type="KEGG" id="halc:EY643_12300"/>
<keyword evidence="1" id="KW-0805">Transcription regulation</keyword>
<dbReference type="Gene3D" id="1.10.1660.10">
    <property type="match status" value="1"/>
</dbReference>
<name>A0A5P9NL85_9GAMM</name>
<keyword evidence="3" id="KW-0804">Transcription</keyword>
<protein>
    <submittedName>
        <fullName evidence="5">MerR family transcriptional regulator</fullName>
    </submittedName>
</protein>
<dbReference type="CDD" id="cd04785">
    <property type="entry name" value="HTH_CadR-PbrR-like"/>
    <property type="match status" value="1"/>
</dbReference>
<dbReference type="RefSeq" id="WP_153239522.1">
    <property type="nucleotide sequence ID" value="NZ_CP036422.1"/>
</dbReference>
<evidence type="ECO:0000256" key="3">
    <source>
        <dbReference type="ARBA" id="ARBA00023163"/>
    </source>
</evidence>
<dbReference type="PRINTS" id="PR00040">
    <property type="entry name" value="HTHMERR"/>
</dbReference>
<reference evidence="5 6" key="1">
    <citation type="submission" date="2019-02" db="EMBL/GenBank/DDBJ databases">
        <authorList>
            <person name="Li S.-H."/>
        </authorList>
    </citation>
    <scope>NUCLEOTIDE SEQUENCE [LARGE SCALE GENOMIC DNA]</scope>
    <source>
        <strain evidence="5 6">IMCC14385</strain>
    </source>
</reference>
<dbReference type="InterPro" id="IPR015358">
    <property type="entry name" value="Tscrpt_reg_MerR_DNA-bd"/>
</dbReference>